<dbReference type="InterPro" id="IPR036220">
    <property type="entry name" value="UDP-Glc/GDP-Man_DH_C_sf"/>
</dbReference>
<proteinExistence type="inferred from homology"/>
<dbReference type="InterPro" id="IPR001732">
    <property type="entry name" value="UDP-Glc/GDP-Man_DH_N"/>
</dbReference>
<dbReference type="EMBL" id="JAAGNX010000003">
    <property type="protein sequence ID" value="NDV63028.1"/>
    <property type="molecule type" value="Genomic_DNA"/>
</dbReference>
<dbReference type="InterPro" id="IPR036291">
    <property type="entry name" value="NAD(P)-bd_dom_sf"/>
</dbReference>
<keyword evidence="2" id="KW-0520">NAD</keyword>
<dbReference type="AlphaFoldDB" id="A0A6B2M264"/>
<dbReference type="GO" id="GO:0016628">
    <property type="term" value="F:oxidoreductase activity, acting on the CH-CH group of donors, NAD or NADP as acceptor"/>
    <property type="evidence" value="ECO:0007669"/>
    <property type="project" value="InterPro"/>
</dbReference>
<evidence type="ECO:0000256" key="3">
    <source>
        <dbReference type="PIRNR" id="PIRNR000124"/>
    </source>
</evidence>
<accession>A0A6B2M264</accession>
<dbReference type="SUPFAM" id="SSF52413">
    <property type="entry name" value="UDP-glucose/GDP-mannose dehydrogenase C-terminal domain"/>
    <property type="match status" value="1"/>
</dbReference>
<dbReference type="InterPro" id="IPR014026">
    <property type="entry name" value="UDP-Glc/GDP-Man_DH_dimer"/>
</dbReference>
<evidence type="ECO:0000256" key="1">
    <source>
        <dbReference type="ARBA" id="ARBA00023002"/>
    </source>
</evidence>
<comment type="similarity">
    <text evidence="3">Belongs to the UDP-glucose/GDP-mannose dehydrogenase family.</text>
</comment>
<dbReference type="Gene3D" id="3.40.50.720">
    <property type="entry name" value="NAD(P)-binding Rossmann-like Domain"/>
    <property type="match status" value="2"/>
</dbReference>
<dbReference type="SUPFAM" id="SSF51735">
    <property type="entry name" value="NAD(P)-binding Rossmann-fold domains"/>
    <property type="match status" value="1"/>
</dbReference>
<dbReference type="GO" id="GO:0089714">
    <property type="term" value="F:UDP-N-acetyl-D-mannosamine dehydrogenase activity"/>
    <property type="evidence" value="ECO:0007669"/>
    <property type="project" value="UniProtKB-EC"/>
</dbReference>
<dbReference type="Proteomes" id="UP000478417">
    <property type="component" value="Unassembled WGS sequence"/>
</dbReference>
<name>A0A6B2M264_9BACT</name>
<reference evidence="5 6" key="1">
    <citation type="submission" date="2020-02" db="EMBL/GenBank/DDBJ databases">
        <title>Albibacoteraceae fam. nov., the first described family within the subdivision 4 Verrucomicrobia.</title>
        <authorList>
            <person name="Xi F."/>
        </authorList>
    </citation>
    <scope>NUCLEOTIDE SEQUENCE [LARGE SCALE GENOMIC DNA]</scope>
    <source>
        <strain evidence="5 6">CK1056</strain>
    </source>
</reference>
<organism evidence="5 6">
    <name type="scientific">Oceanipulchritudo coccoides</name>
    <dbReference type="NCBI Taxonomy" id="2706888"/>
    <lineage>
        <taxon>Bacteria</taxon>
        <taxon>Pseudomonadati</taxon>
        <taxon>Verrucomicrobiota</taxon>
        <taxon>Opitutia</taxon>
        <taxon>Puniceicoccales</taxon>
        <taxon>Oceanipulchritudinaceae</taxon>
        <taxon>Oceanipulchritudo</taxon>
    </lineage>
</organism>
<dbReference type="InterPro" id="IPR017476">
    <property type="entry name" value="UDP-Glc/GDP-Man"/>
</dbReference>
<dbReference type="GO" id="GO:0000271">
    <property type="term" value="P:polysaccharide biosynthetic process"/>
    <property type="evidence" value="ECO:0007669"/>
    <property type="project" value="InterPro"/>
</dbReference>
<dbReference type="GO" id="GO:0051287">
    <property type="term" value="F:NAD binding"/>
    <property type="evidence" value="ECO:0007669"/>
    <property type="project" value="InterPro"/>
</dbReference>
<evidence type="ECO:0000256" key="2">
    <source>
        <dbReference type="ARBA" id="ARBA00023027"/>
    </source>
</evidence>
<gene>
    <name evidence="5" type="primary">wecC</name>
    <name evidence="5" type="ORF">G0Q06_11240</name>
</gene>
<comment type="caution">
    <text evidence="5">The sequence shown here is derived from an EMBL/GenBank/DDBJ whole genome shotgun (WGS) entry which is preliminary data.</text>
</comment>
<dbReference type="PANTHER" id="PTHR43491:SF1">
    <property type="entry name" value="UDP-N-ACETYL-D-MANNOSAMINE DEHYDROGENASE"/>
    <property type="match status" value="1"/>
</dbReference>
<keyword evidence="6" id="KW-1185">Reference proteome</keyword>
<evidence type="ECO:0000259" key="4">
    <source>
        <dbReference type="SMART" id="SM00984"/>
    </source>
</evidence>
<keyword evidence="1 5" id="KW-0560">Oxidoreductase</keyword>
<dbReference type="NCBIfam" id="NF008286">
    <property type="entry name" value="PRK11064.1"/>
    <property type="match status" value="1"/>
</dbReference>
<dbReference type="Pfam" id="PF03720">
    <property type="entry name" value="UDPG_MGDP_dh_C"/>
    <property type="match status" value="1"/>
</dbReference>
<evidence type="ECO:0000313" key="5">
    <source>
        <dbReference type="EMBL" id="NDV63028.1"/>
    </source>
</evidence>
<sequence>MNYDICVLGLGYIGLPTASIFATKGKQVLGVDVVQRVVDTINQGRIHIEEPDLDILVKAAVQSGNLVAATEPASARTYIIAVPTPFEKGHNGEKIPDLNFVQKATESIASVVKDGALIILESTSPVGTTEKVKGWLEAALKRTNRKVNPKKLLYAHCPERILPGQMLKELVSNDRIAGGLTPEASEAAKELYRVFCTAEIFVTNARTAEMAKLTENASRDVSIAFANELSLICDQLDIDVWELIELANRHPRVNILQPGPGVGGHCIAVDPWFIVDAAGDKARLIRTAREVNDSKPQHVISQVRAKAERFKKPVIACLGLAFKANVDDLRESPACDIARELAKEKDHKVLIVEPYIRELPKGLKGKAQLKDLDDALKMADIVVLLVDHRQFKSIPKTRLRGKVLIDTKGVFR</sequence>
<dbReference type="Pfam" id="PF00984">
    <property type="entry name" value="UDPG_MGDP_dh"/>
    <property type="match status" value="1"/>
</dbReference>
<dbReference type="SUPFAM" id="SSF48179">
    <property type="entry name" value="6-phosphogluconate dehydrogenase C-terminal domain-like"/>
    <property type="match status" value="1"/>
</dbReference>
<dbReference type="PIRSF" id="PIRSF000124">
    <property type="entry name" value="UDPglc_GDPman_dh"/>
    <property type="match status" value="1"/>
</dbReference>
<dbReference type="EC" id="1.1.1.336" evidence="5"/>
<dbReference type="InterPro" id="IPR014027">
    <property type="entry name" value="UDP-Glc/GDP-Man_DH_C"/>
</dbReference>
<feature type="domain" description="UDP-glucose/GDP-mannose dehydrogenase C-terminal" evidence="4">
    <location>
        <begin position="316"/>
        <end position="412"/>
    </location>
</feature>
<dbReference type="InterPro" id="IPR028359">
    <property type="entry name" value="UDP_ManNAc/GlcNAc_DH"/>
</dbReference>
<evidence type="ECO:0000313" key="6">
    <source>
        <dbReference type="Proteomes" id="UP000478417"/>
    </source>
</evidence>
<dbReference type="InterPro" id="IPR008927">
    <property type="entry name" value="6-PGluconate_DH-like_C_sf"/>
</dbReference>
<dbReference type="NCBIfam" id="TIGR03026">
    <property type="entry name" value="NDP-sugDHase"/>
    <property type="match status" value="1"/>
</dbReference>
<dbReference type="Pfam" id="PF03721">
    <property type="entry name" value="UDPG_MGDP_dh_N"/>
    <property type="match status" value="1"/>
</dbReference>
<dbReference type="PANTHER" id="PTHR43491">
    <property type="entry name" value="UDP-N-ACETYL-D-MANNOSAMINE DEHYDROGENASE"/>
    <property type="match status" value="1"/>
</dbReference>
<dbReference type="RefSeq" id="WP_163965963.1">
    <property type="nucleotide sequence ID" value="NZ_JAAGNX010000003.1"/>
</dbReference>
<protein>
    <submittedName>
        <fullName evidence="5">UDP-N-acetyl-D-mannosamine dehydrogenase</fullName>
        <ecNumber evidence="5">1.1.1.336</ecNumber>
    </submittedName>
</protein>
<dbReference type="PIRSF" id="PIRSF500136">
    <property type="entry name" value="UDP_ManNAc_DH"/>
    <property type="match status" value="1"/>
</dbReference>
<dbReference type="SMART" id="SM00984">
    <property type="entry name" value="UDPG_MGDP_dh_C"/>
    <property type="match status" value="1"/>
</dbReference>